<dbReference type="GO" id="GO:0005840">
    <property type="term" value="C:ribosome"/>
    <property type="evidence" value="ECO:0007669"/>
    <property type="project" value="UniProtKB-KW"/>
</dbReference>
<evidence type="ECO:0000256" key="4">
    <source>
        <dbReference type="ARBA" id="ARBA00040613"/>
    </source>
</evidence>
<organism evidence="6 7">
    <name type="scientific">Galdieria yellowstonensis</name>
    <dbReference type="NCBI Taxonomy" id="3028027"/>
    <lineage>
        <taxon>Eukaryota</taxon>
        <taxon>Rhodophyta</taxon>
        <taxon>Bangiophyceae</taxon>
        <taxon>Galdieriales</taxon>
        <taxon>Galdieriaceae</taxon>
        <taxon>Galdieria</taxon>
    </lineage>
</organism>
<dbReference type="GO" id="GO:0005737">
    <property type="term" value="C:cytoplasm"/>
    <property type="evidence" value="ECO:0007669"/>
    <property type="project" value="UniProtKB-ARBA"/>
</dbReference>
<name>A0AAV9IGK6_9RHOD</name>
<dbReference type="Proteomes" id="UP001300502">
    <property type="component" value="Unassembled WGS sequence"/>
</dbReference>
<sequence length="128" mass="14847">MAVKSKRVRNVSKGKKPTINYTIDCSNPVEDGIFDVASFEKFLQDRIKVDGKPGNLGNVIKVTRKDAKVEVSSEIRLSKRYLKYLTKKYLKKQQLRDWLHVVASSKNAYELRYFNISEEGEQEESEEE</sequence>
<evidence type="ECO:0000313" key="7">
    <source>
        <dbReference type="Proteomes" id="UP001300502"/>
    </source>
</evidence>
<dbReference type="PANTHER" id="PTHR10064:SF0">
    <property type="entry name" value="FI24544P1-RELATED"/>
    <property type="match status" value="1"/>
</dbReference>
<comment type="caution">
    <text evidence="6">The sequence shown here is derived from an EMBL/GenBank/DDBJ whole genome shotgun (WGS) entry which is preliminary data.</text>
</comment>
<dbReference type="Pfam" id="PF01776">
    <property type="entry name" value="Ribosomal_L22e"/>
    <property type="match status" value="1"/>
</dbReference>
<dbReference type="GO" id="GO:0003735">
    <property type="term" value="F:structural constituent of ribosome"/>
    <property type="evidence" value="ECO:0007669"/>
    <property type="project" value="InterPro"/>
</dbReference>
<proteinExistence type="inferred from homology"/>
<keyword evidence="7" id="KW-1185">Reference proteome</keyword>
<dbReference type="FunFam" id="3.30.1360.210:FF:000001">
    <property type="entry name" value="60S ribosomal protein L22 1"/>
    <property type="match status" value="1"/>
</dbReference>
<gene>
    <name evidence="6" type="ORF">GAYE_SCF24G4379</name>
</gene>
<comment type="similarity">
    <text evidence="1">Belongs to the eukaryotic ribosomal protein eL22 family.</text>
</comment>
<dbReference type="GO" id="GO:1990904">
    <property type="term" value="C:ribonucleoprotein complex"/>
    <property type="evidence" value="ECO:0007669"/>
    <property type="project" value="UniProtKB-KW"/>
</dbReference>
<dbReference type="Gene3D" id="3.30.1360.210">
    <property type="match status" value="1"/>
</dbReference>
<evidence type="ECO:0000256" key="5">
    <source>
        <dbReference type="ARBA" id="ARBA00041214"/>
    </source>
</evidence>
<evidence type="ECO:0000256" key="3">
    <source>
        <dbReference type="ARBA" id="ARBA00023274"/>
    </source>
</evidence>
<evidence type="ECO:0000256" key="2">
    <source>
        <dbReference type="ARBA" id="ARBA00022980"/>
    </source>
</evidence>
<dbReference type="GO" id="GO:0002181">
    <property type="term" value="P:cytoplasmic translation"/>
    <property type="evidence" value="ECO:0007669"/>
    <property type="project" value="TreeGrafter"/>
</dbReference>
<evidence type="ECO:0000256" key="1">
    <source>
        <dbReference type="ARBA" id="ARBA00007817"/>
    </source>
</evidence>
<dbReference type="InterPro" id="IPR002671">
    <property type="entry name" value="Ribosomal_eL22"/>
</dbReference>
<dbReference type="EMBL" id="JANCYU010000040">
    <property type="protein sequence ID" value="KAK4526463.1"/>
    <property type="molecule type" value="Genomic_DNA"/>
</dbReference>
<dbReference type="AlphaFoldDB" id="A0AAV9IGK6"/>
<reference evidence="6 7" key="1">
    <citation type="submission" date="2022-07" db="EMBL/GenBank/DDBJ databases">
        <title>Genome-wide signatures of adaptation to extreme environments.</title>
        <authorList>
            <person name="Cho C.H."/>
            <person name="Yoon H.S."/>
        </authorList>
    </citation>
    <scope>NUCLEOTIDE SEQUENCE [LARGE SCALE GENOMIC DNA]</scope>
    <source>
        <strain evidence="6 7">108.79 E11</strain>
    </source>
</reference>
<dbReference type="PANTHER" id="PTHR10064">
    <property type="entry name" value="60S RIBOSOMAL PROTEIN L22"/>
    <property type="match status" value="1"/>
</dbReference>
<keyword evidence="2" id="KW-0689">Ribosomal protein</keyword>
<dbReference type="GO" id="GO:0003723">
    <property type="term" value="F:RNA binding"/>
    <property type="evidence" value="ECO:0007669"/>
    <property type="project" value="TreeGrafter"/>
</dbReference>
<protein>
    <recommendedName>
        <fullName evidence="4">Large ribosomal subunit protein eL22</fullName>
    </recommendedName>
    <alternativeName>
        <fullName evidence="5">60S ribosomal protein L22</fullName>
    </alternativeName>
</protein>
<accession>A0AAV9IGK6</accession>
<dbReference type="InterPro" id="IPR038526">
    <property type="entry name" value="Ribosomal_eL22_sf"/>
</dbReference>
<evidence type="ECO:0000313" key="6">
    <source>
        <dbReference type="EMBL" id="KAK4526463.1"/>
    </source>
</evidence>
<keyword evidence="3" id="KW-0687">Ribonucleoprotein</keyword>